<keyword evidence="7" id="KW-1133">Transmembrane helix</keyword>
<feature type="transmembrane region" description="Helical" evidence="7">
    <location>
        <begin position="15"/>
        <end position="37"/>
    </location>
</feature>
<reference evidence="10" key="1">
    <citation type="journal article" date="2019" name="Int. J. Syst. Evol. Microbiol.">
        <title>The Global Catalogue of Microorganisms (GCM) 10K type strain sequencing project: providing services to taxonomists for standard genome sequencing and annotation.</title>
        <authorList>
            <consortium name="The Broad Institute Genomics Platform"/>
            <consortium name="The Broad Institute Genome Sequencing Center for Infectious Disease"/>
            <person name="Wu L."/>
            <person name="Ma J."/>
        </authorList>
    </citation>
    <scope>NUCLEOTIDE SEQUENCE [LARGE SCALE GENOMIC DNA]</scope>
    <source>
        <strain evidence="10">JCM 30346</strain>
    </source>
</reference>
<feature type="transmembrane region" description="Helical" evidence="7">
    <location>
        <begin position="78"/>
        <end position="102"/>
    </location>
</feature>
<dbReference type="GO" id="GO:0016301">
    <property type="term" value="F:kinase activity"/>
    <property type="evidence" value="ECO:0007669"/>
    <property type="project" value="UniProtKB-KW"/>
</dbReference>
<feature type="compositionally biased region" description="Low complexity" evidence="6">
    <location>
        <begin position="184"/>
        <end position="199"/>
    </location>
</feature>
<dbReference type="InterPro" id="IPR011009">
    <property type="entry name" value="Kinase-like_dom_sf"/>
</dbReference>
<dbReference type="EC" id="2.7.11.1" evidence="1"/>
<keyword evidence="5" id="KW-0067">ATP-binding</keyword>
<evidence type="ECO:0000256" key="4">
    <source>
        <dbReference type="ARBA" id="ARBA00022777"/>
    </source>
</evidence>
<dbReference type="EMBL" id="JBHSRF010000001">
    <property type="protein sequence ID" value="MFC6079718.1"/>
    <property type="molecule type" value="Genomic_DNA"/>
</dbReference>
<dbReference type="Gene3D" id="3.30.200.20">
    <property type="entry name" value="Phosphorylase Kinase, domain 1"/>
    <property type="match status" value="1"/>
</dbReference>
<evidence type="ECO:0000313" key="9">
    <source>
        <dbReference type="EMBL" id="MFC6079718.1"/>
    </source>
</evidence>
<evidence type="ECO:0000313" key="10">
    <source>
        <dbReference type="Proteomes" id="UP001596137"/>
    </source>
</evidence>
<feature type="compositionally biased region" description="Pro residues" evidence="6">
    <location>
        <begin position="147"/>
        <end position="170"/>
    </location>
</feature>
<evidence type="ECO:0000256" key="2">
    <source>
        <dbReference type="ARBA" id="ARBA00022679"/>
    </source>
</evidence>
<dbReference type="InterPro" id="IPR008271">
    <property type="entry name" value="Ser/Thr_kinase_AS"/>
</dbReference>
<keyword evidence="2" id="KW-0808">Transferase</keyword>
<evidence type="ECO:0000259" key="8">
    <source>
        <dbReference type="PROSITE" id="PS50011"/>
    </source>
</evidence>
<dbReference type="Pfam" id="PF00069">
    <property type="entry name" value="Pkinase"/>
    <property type="match status" value="1"/>
</dbReference>
<feature type="region of interest" description="Disordered" evidence="6">
    <location>
        <begin position="108"/>
        <end position="276"/>
    </location>
</feature>
<evidence type="ECO:0000256" key="3">
    <source>
        <dbReference type="ARBA" id="ARBA00022741"/>
    </source>
</evidence>
<dbReference type="InterPro" id="IPR050660">
    <property type="entry name" value="NEK_Ser/Thr_kinase"/>
</dbReference>
<dbReference type="SUPFAM" id="SSF56112">
    <property type="entry name" value="Protein kinase-like (PK-like)"/>
    <property type="match status" value="1"/>
</dbReference>
<accession>A0ABW1N9P5</accession>
<dbReference type="PROSITE" id="PS00108">
    <property type="entry name" value="PROTEIN_KINASE_ST"/>
    <property type="match status" value="1"/>
</dbReference>
<feature type="domain" description="Protein kinase" evidence="8">
    <location>
        <begin position="282"/>
        <end position="531"/>
    </location>
</feature>
<dbReference type="InterPro" id="IPR000719">
    <property type="entry name" value="Prot_kinase_dom"/>
</dbReference>
<evidence type="ECO:0000256" key="1">
    <source>
        <dbReference type="ARBA" id="ARBA00012513"/>
    </source>
</evidence>
<dbReference type="PANTHER" id="PTHR43671:SF13">
    <property type="entry name" value="SERINE_THREONINE-PROTEIN KINASE NEK2"/>
    <property type="match status" value="1"/>
</dbReference>
<dbReference type="PROSITE" id="PS50011">
    <property type="entry name" value="PROTEIN_KINASE_DOM"/>
    <property type="match status" value="1"/>
</dbReference>
<organism evidence="9 10">
    <name type="scientific">Sphaerisporangium aureirubrum</name>
    <dbReference type="NCBI Taxonomy" id="1544736"/>
    <lineage>
        <taxon>Bacteria</taxon>
        <taxon>Bacillati</taxon>
        <taxon>Actinomycetota</taxon>
        <taxon>Actinomycetes</taxon>
        <taxon>Streptosporangiales</taxon>
        <taxon>Streptosporangiaceae</taxon>
        <taxon>Sphaerisporangium</taxon>
    </lineage>
</organism>
<dbReference type="Gene3D" id="1.10.510.10">
    <property type="entry name" value="Transferase(Phosphotransferase) domain 1"/>
    <property type="match status" value="1"/>
</dbReference>
<feature type="transmembrane region" description="Helical" evidence="7">
    <location>
        <begin position="44"/>
        <end position="66"/>
    </location>
</feature>
<comment type="caution">
    <text evidence="9">The sequence shown here is derived from an EMBL/GenBank/DDBJ whole genome shotgun (WGS) entry which is preliminary data.</text>
</comment>
<dbReference type="Proteomes" id="UP001596137">
    <property type="component" value="Unassembled WGS sequence"/>
</dbReference>
<sequence length="531" mass="56322">MQQVRPSSSTTALSIVWALAPLFTCGVGTPFTMGFAAARRRAPVLWVAAVLYLASLAGITLVLAAYSDTNSLPDWAAMVVVVGLFTAWIGGTIHSLAIRSVVFGPRPPRRGGTVLPPPPHAYRPTAHPQGNYPPPGWRPQPGQGPVRQPPASRPQPPRPYPQDRPQYPPQDRPRYAAPGTPSRPQAYPQAAQPYPQGGQERPAYPAGATPQDRPSYPATPARTPYGSTPEPPRPPRETQRETGPAVTLPAPDKTSVLHSGATLPGRDPGPLPAGEPTHIERYRLIGSLGEGGQGAVYLAETPEGARVAIKVLHARLASEGNARQRFLREVEAARRVAPFSTARVIDAGVSDDRLFIVSEYVEGASLEQLVRERGPRGHDGLVRLALGTSGALAAIHRAGIVHRDFKPSNVLIGADGPRVVDFGIARVLDNATATSSGALGTPAYMSPEQVSGERVGPPSDIFSWAGTIVFAATGKPAFGEDNIAAVFNRIFTKQPDLSALPGSLAEVIGKCLDKKPENRPTASDVMLAIVQ</sequence>
<evidence type="ECO:0000256" key="5">
    <source>
        <dbReference type="ARBA" id="ARBA00022840"/>
    </source>
</evidence>
<keyword evidence="3" id="KW-0547">Nucleotide-binding</keyword>
<protein>
    <recommendedName>
        <fullName evidence="1">non-specific serine/threonine protein kinase</fullName>
        <ecNumber evidence="1">2.7.11.1</ecNumber>
    </recommendedName>
</protein>
<dbReference type="RefSeq" id="WP_380746042.1">
    <property type="nucleotide sequence ID" value="NZ_JBHSRF010000001.1"/>
</dbReference>
<gene>
    <name evidence="9" type="ORF">ACFP1K_00980</name>
</gene>
<evidence type="ECO:0000256" key="7">
    <source>
        <dbReference type="SAM" id="Phobius"/>
    </source>
</evidence>
<name>A0ABW1N9P5_9ACTN</name>
<dbReference type="PANTHER" id="PTHR43671">
    <property type="entry name" value="SERINE/THREONINE-PROTEIN KINASE NEK"/>
    <property type="match status" value="1"/>
</dbReference>
<keyword evidence="7" id="KW-0812">Transmembrane</keyword>
<proteinExistence type="predicted"/>
<keyword evidence="10" id="KW-1185">Reference proteome</keyword>
<keyword evidence="4 9" id="KW-0418">Kinase</keyword>
<dbReference type="CDD" id="cd14014">
    <property type="entry name" value="STKc_PknB_like"/>
    <property type="match status" value="1"/>
</dbReference>
<evidence type="ECO:0000256" key="6">
    <source>
        <dbReference type="SAM" id="MobiDB-lite"/>
    </source>
</evidence>
<keyword evidence="7" id="KW-0472">Membrane</keyword>